<proteinExistence type="predicted"/>
<protein>
    <submittedName>
        <fullName evidence="7">Uncharacterized protein</fullName>
    </submittedName>
</protein>
<keyword evidence="4 5" id="KW-0472">Membrane</keyword>
<keyword evidence="8" id="KW-1185">Reference proteome</keyword>
<dbReference type="PANTHER" id="PTHR21284">
    <property type="entry name" value="EG:80H7.2 PROTEIN"/>
    <property type="match status" value="1"/>
</dbReference>
<dbReference type="InterPro" id="IPR004031">
    <property type="entry name" value="PMP22/EMP/MP20/Claudin"/>
</dbReference>
<feature type="transmembrane region" description="Helical" evidence="5">
    <location>
        <begin position="171"/>
        <end position="195"/>
    </location>
</feature>
<evidence type="ECO:0000256" key="4">
    <source>
        <dbReference type="ARBA" id="ARBA00023136"/>
    </source>
</evidence>
<keyword evidence="6" id="KW-0732">Signal</keyword>
<evidence type="ECO:0000256" key="3">
    <source>
        <dbReference type="ARBA" id="ARBA00022989"/>
    </source>
</evidence>
<feature type="transmembrane region" description="Helical" evidence="5">
    <location>
        <begin position="127"/>
        <end position="151"/>
    </location>
</feature>
<dbReference type="PANTHER" id="PTHR21284:SF12">
    <property type="entry name" value="EG:80H7.2 PROTEIN"/>
    <property type="match status" value="1"/>
</dbReference>
<sequence>MVSSLWSGIGFSLACVALILMITGFASPNWVESEPNAILLTKLTKVGLWEFCFNQYSDDRGQQFGYTFTGCFWLFDRRYNPIRDYIAPGWFKTTQALVTTSLIIAFITAFIVLLAIISCVPREKHKWLYAVVSLLHYFVGALLIAAMILFGTNAATNRAWLRYPERRLLGWSFYLCCTSAVVILLAGMCFTVHYLQIRKEIYAAVRSKSYAMTRRSVRGIKY</sequence>
<name>A0ABD3XYU2_SINWO</name>
<evidence type="ECO:0000313" key="8">
    <source>
        <dbReference type="Proteomes" id="UP001634394"/>
    </source>
</evidence>
<feature type="transmembrane region" description="Helical" evidence="5">
    <location>
        <begin position="96"/>
        <end position="120"/>
    </location>
</feature>
<evidence type="ECO:0000256" key="2">
    <source>
        <dbReference type="ARBA" id="ARBA00022692"/>
    </source>
</evidence>
<evidence type="ECO:0000256" key="5">
    <source>
        <dbReference type="SAM" id="Phobius"/>
    </source>
</evidence>
<dbReference type="GO" id="GO:0016020">
    <property type="term" value="C:membrane"/>
    <property type="evidence" value="ECO:0007669"/>
    <property type="project" value="UniProtKB-SubCell"/>
</dbReference>
<evidence type="ECO:0000256" key="1">
    <source>
        <dbReference type="ARBA" id="ARBA00004141"/>
    </source>
</evidence>
<dbReference type="AlphaFoldDB" id="A0ABD3XYU2"/>
<reference evidence="7 8" key="1">
    <citation type="submission" date="2024-11" db="EMBL/GenBank/DDBJ databases">
        <title>Chromosome-level genome assembly of the freshwater bivalve Anodonta woodiana.</title>
        <authorList>
            <person name="Chen X."/>
        </authorList>
    </citation>
    <scope>NUCLEOTIDE SEQUENCE [LARGE SCALE GENOMIC DNA]</scope>
    <source>
        <strain evidence="7">MN2024</strain>
        <tissue evidence="7">Gills</tissue>
    </source>
</reference>
<keyword evidence="3 5" id="KW-1133">Transmembrane helix</keyword>
<organism evidence="7 8">
    <name type="scientific">Sinanodonta woodiana</name>
    <name type="common">Chinese pond mussel</name>
    <name type="synonym">Anodonta woodiana</name>
    <dbReference type="NCBI Taxonomy" id="1069815"/>
    <lineage>
        <taxon>Eukaryota</taxon>
        <taxon>Metazoa</taxon>
        <taxon>Spiralia</taxon>
        <taxon>Lophotrochozoa</taxon>
        <taxon>Mollusca</taxon>
        <taxon>Bivalvia</taxon>
        <taxon>Autobranchia</taxon>
        <taxon>Heteroconchia</taxon>
        <taxon>Palaeoheterodonta</taxon>
        <taxon>Unionida</taxon>
        <taxon>Unionoidea</taxon>
        <taxon>Unionidae</taxon>
        <taxon>Unioninae</taxon>
        <taxon>Sinanodonta</taxon>
    </lineage>
</organism>
<evidence type="ECO:0000313" key="7">
    <source>
        <dbReference type="EMBL" id="KAL3891379.1"/>
    </source>
</evidence>
<keyword evidence="2 5" id="KW-0812">Transmembrane</keyword>
<feature type="chain" id="PRO_5044831097" evidence="6">
    <location>
        <begin position="29"/>
        <end position="222"/>
    </location>
</feature>
<feature type="signal peptide" evidence="6">
    <location>
        <begin position="1"/>
        <end position="28"/>
    </location>
</feature>
<dbReference type="Pfam" id="PF13903">
    <property type="entry name" value="Claudin_2"/>
    <property type="match status" value="1"/>
</dbReference>
<dbReference type="Proteomes" id="UP001634394">
    <property type="component" value="Unassembled WGS sequence"/>
</dbReference>
<gene>
    <name evidence="7" type="ORF">ACJMK2_003641</name>
</gene>
<dbReference type="Gene3D" id="1.20.140.150">
    <property type="match status" value="1"/>
</dbReference>
<accession>A0ABD3XYU2</accession>
<comment type="caution">
    <text evidence="7">The sequence shown here is derived from an EMBL/GenBank/DDBJ whole genome shotgun (WGS) entry which is preliminary data.</text>
</comment>
<comment type="subcellular location">
    <subcellularLocation>
        <location evidence="1">Membrane</location>
        <topology evidence="1">Multi-pass membrane protein</topology>
    </subcellularLocation>
</comment>
<evidence type="ECO:0000256" key="6">
    <source>
        <dbReference type="SAM" id="SignalP"/>
    </source>
</evidence>
<dbReference type="EMBL" id="JBJQND010000001">
    <property type="protein sequence ID" value="KAL3891379.1"/>
    <property type="molecule type" value="Genomic_DNA"/>
</dbReference>